<dbReference type="OrthoDB" id="289038at2759"/>
<evidence type="ECO:0000313" key="10">
    <source>
        <dbReference type="Proteomes" id="UP001152795"/>
    </source>
</evidence>
<keyword evidence="4" id="KW-0645">Protease</keyword>
<dbReference type="InterPro" id="IPR016024">
    <property type="entry name" value="ARM-type_fold"/>
</dbReference>
<dbReference type="InterPro" id="IPR038765">
    <property type="entry name" value="Papain-like_cys_pep_sf"/>
</dbReference>
<name>A0A7D9HFH6_PARCT</name>
<dbReference type="GO" id="GO:0009966">
    <property type="term" value="P:regulation of signal transduction"/>
    <property type="evidence" value="ECO:0007669"/>
    <property type="project" value="UniProtKB-ARBA"/>
</dbReference>
<evidence type="ECO:0000256" key="4">
    <source>
        <dbReference type="ARBA" id="ARBA00022670"/>
    </source>
</evidence>
<evidence type="ECO:0000256" key="8">
    <source>
        <dbReference type="SAM" id="MobiDB-lite"/>
    </source>
</evidence>
<dbReference type="GO" id="GO:0006508">
    <property type="term" value="P:proteolysis"/>
    <property type="evidence" value="ECO:0007669"/>
    <property type="project" value="UniProtKB-KW"/>
</dbReference>
<dbReference type="InterPro" id="IPR021905">
    <property type="entry name" value="DUF3517"/>
</dbReference>
<dbReference type="Pfam" id="PF12030">
    <property type="entry name" value="DUF3517"/>
    <property type="match status" value="1"/>
</dbReference>
<feature type="region of interest" description="Disordered" evidence="8">
    <location>
        <begin position="291"/>
        <end position="323"/>
    </location>
</feature>
<evidence type="ECO:0000256" key="6">
    <source>
        <dbReference type="ARBA" id="ARBA00022801"/>
    </source>
</evidence>
<evidence type="ECO:0000256" key="5">
    <source>
        <dbReference type="ARBA" id="ARBA00022786"/>
    </source>
</evidence>
<dbReference type="SUPFAM" id="SSF48371">
    <property type="entry name" value="ARM repeat"/>
    <property type="match status" value="1"/>
</dbReference>
<dbReference type="FunFam" id="3.90.70.10:FF:000014">
    <property type="entry name" value="Ubiquitin carboxyl-terminal hydrolase 34"/>
    <property type="match status" value="1"/>
</dbReference>
<dbReference type="GO" id="GO:0016579">
    <property type="term" value="P:protein deubiquitination"/>
    <property type="evidence" value="ECO:0007669"/>
    <property type="project" value="InterPro"/>
</dbReference>
<dbReference type="EMBL" id="CACRXK020000645">
    <property type="protein sequence ID" value="CAB3983712.1"/>
    <property type="molecule type" value="Genomic_DNA"/>
</dbReference>
<keyword evidence="5" id="KW-0833">Ubl conjugation pathway</keyword>
<dbReference type="SUPFAM" id="SSF54001">
    <property type="entry name" value="Cysteine proteinases"/>
    <property type="match status" value="1"/>
</dbReference>
<comment type="similarity">
    <text evidence="2">Belongs to the peptidase C19 family.</text>
</comment>
<evidence type="ECO:0000256" key="2">
    <source>
        <dbReference type="ARBA" id="ARBA00009085"/>
    </source>
</evidence>
<evidence type="ECO:0000313" key="9">
    <source>
        <dbReference type="EMBL" id="CAB3983712.1"/>
    </source>
</evidence>
<evidence type="ECO:0000256" key="3">
    <source>
        <dbReference type="ARBA" id="ARBA00012759"/>
    </source>
</evidence>
<proteinExistence type="inferred from homology"/>
<dbReference type="PANTHER" id="PTHR24006:SF827">
    <property type="entry name" value="UBIQUITIN CARBOXYL-TERMINAL HYDROLASE 34"/>
    <property type="match status" value="1"/>
</dbReference>
<dbReference type="GO" id="GO:0005634">
    <property type="term" value="C:nucleus"/>
    <property type="evidence" value="ECO:0007669"/>
    <property type="project" value="TreeGrafter"/>
</dbReference>
<dbReference type="GO" id="GO:0005829">
    <property type="term" value="C:cytosol"/>
    <property type="evidence" value="ECO:0007669"/>
    <property type="project" value="TreeGrafter"/>
</dbReference>
<sequence>MKCNDDLQFSKFVYIRIFLFQLRVWFHVKAIVQNIMPLRGSVIRYLCKLTDKELRLSDRRLMADTMWTTVKSPPQYSLIFDRDSMDLAFRYFTSSTLTVRLTGLNQITNQVHAFFEIFHNDTQVSVDVDELCGKLASWLVEINIVDHLFGPNLHVELLKQSQVILNFLAQEAKITNQHLQCIWAAAQLKHASRYVHDLLTTLAKHLDTELIQYLLGLVSSLPVASHNKQTLYLALVLIRIVWNNALSSHHHHQHSQGVIARRNSPASSTAVVGANTAAAVAASLHSNLIQPNNSSIGSPSSTSTISDVSLDTALPGRSDSQEEIPEAVKREYTGSTIAYSQDQTMKEVSGSSSSDDSITCSDRAVLEDFDDEELGYKHHEEVTCVTEERKKVNFRLEDVCVEGNTLLWDIVQDKNACQLEDGLLQEAEKLLCQLICYVGEKKIRFQFVKGCLDNLAQHKSVVLSLGLLPKLFCSFQPFTGANTYEVVEWANKKLNMMKLYFENLVQYCQQREIGGRANESFFNHYEEVQARLQFLTSVYSTELSPQKFRLTSHQVDLLWSCLVEDDECSDDTLDWFVNQARNKDFHALDVLTFKYIFKNKMSALKSQTVSMTGLSLFQQLFSLFLNEERSGDSKIPGMDQLWSIALIAQSGEVSQAAITFLNSFYIHDEKGSLRREREFIQRCMDSLKNASATFNENLAVSLQMMERALTLLKEHLKLFKQRFAYHLKLRALEGQGIHPHQFKIRNNEKIYPIRVVCQPAGRTEKGTFRMFSTDLVAELRAEVTCWCKKLQEKHDQIKQDQDAAKMGPPVFLSPGSSFSPFSGLTPPFRLISQGHELTPELDEKSLGEVGFKDLQLVFVSVGAGRRDCSNDSNLCGSSLLPTPNQESIPLIIMQEEPNFTQLFDLIQLLRNFISKERKTSEIVQLKSFSKLDSEEIKTEHYEKATLNPQVIYDDSATLSKVQHLSHMVWDLLMFLPTNFSIRNNLETFGHSEDSESEQVNWRLLLDPSCPHKLLYALEIVHSIAKRSFEEELTKDSEKSDLSSDSDISDMDDDSEEKAPPVPQKKTKQELEVERSHLWSRRFVESGGLGHLLDIFLSGCLLMQDNPSWTQSHQECLASLLNLVKKFGTLKLSDEGMHDEEEVFVVTFGSPGHSRMSTAYKEFRLRNKSTDKDDVVEVDCLSKNTIELIDKKKCLEALMTTLYESTVTSHRDPVKPNPVRAEVLYHAVQFLVSWTHTDNSVFNSLVNHPKLKPWLQRLVLLAPEHSVRYEASRGLFNLCLIKEASNVNMLLEALLNFLPLARKMKCVKIPGTRTVGPSCREYFILLLRLVDTLPSKRTEKEVLQTSLDSLASYLAESIISHESLEKGRNSFEDETLSGMLKLCAAVVRQNPSFNYSEKSLVFMKDLFQQCLFDLPKDSSDIHVVPKCRSKSSRLAAFDLLLELSRESEKNFTELQNLLLKHHSSESVSGHHVSYGWHYWPHDNCRSSCGLAGMINLGATCYMASCMQQLYMMPEARASILKVQPTGNKKLDTSLKEMQKMFCFLMESERKAYNPRSFCKTYIMDKKPLNTGEQKDMNEFFTDLITKLEDMSPDMRELVRDLFCGETSNNVVSLDCSHVSQTKEEFFSVRCTVADMKDLYESLNEVTIKDTLEGDNMYTCSQCGTKVRAEKRACFKVLPRILCFNTMRYTFNMVTMMKEKVNTHFSFPRQLNMAPYTEEYLMGEKKDQDPEKDLNYIYNLIGVVVHTGTAEGGHYYSFIRDRTSGQNDRWFLFNDAEVKPFDPQQIASECFGGEMMTKTYDAVTEKFLDFSFEKTHSAYMLFYEREERSRNTETGSSASEMDPELLSWIWKDNIQFIRDKQIFDLTYFNTMWLLCSKVAPTFTESSQTSLSNVKLATSFLLETFIHSKEKPGLKAWSDLLVVHFDNSREACQWFLDHMAEDSWWLQQILLRCPVQATRQVFARLCLHVIQILRPSQVALYCSSQKDVENGGQKPAASCSVTNFVQTILKLLSTNVKNHMRNMTELFSFLHQFCQLGSEERRYLLSVNTITTLVNFFFKLKSNEPIEVTEDDDVDDDDDDVVPIFPEEKFRPFALEKMVTVIAFLVEEAKGQSKEVQLSESDNEALLGGQGYPFIFEIVKDVVNLKHTGNLVFTLCMHNQDRAEKIVSTLMSSVKRLSSEQTQPFFKLLNTLTELSLGTPGPFSFTNLILARIWEAAEYNACVCLEWLQNVVSKNKMARQFVLSHMDTWVEPFLVADNSMRIRNDSAYLLVALIPNNPFKQGFRTKTFVTPLKDVQLSPEAQTVLHKVYGTLLKLMPKLKTYCDRTLHGTTKLTSYFTVLNYCLISNKEKEMFTSHSIDIWKMFHPLMSEPNISVFPNKQALLTFWYHVCNGCEKNVAFITDTSQVVENIPFNYILSNDDPEVIAFNRSVLPVYYGLLRLACEHSAQFTRELAKHANMTWAFEYLTSRINQYPKAVDELFNLMNLFSGNGQNLTKSSEVSAAAAFRTRTIKMYMTSLDCGTYWTTLIYALKILLQTEEDKLTVALNNGLMSLADAFTTLHLMYHEATACHVTGDLTDVLSVMLNIFNCCRAHMNRQDVKSGIYGWAERIDMAQKLLSLLNFYTPKEIRKCCLEVLHTIILIYQDDCVNSLVPIIYQSHRSRKENPDSIPLGPFFPRRYGKGSINSKSSRQMAVPEINMALHRSYIDCSKGVDANYDKELTDYFLPYHQFVDKLVRCGLTNDKVNENVIKLSCLMAMEGLPLHFILFTKIWSEIYNKSHEIPKYKAWLKELCQQNEFIEYVDLILFEERTIINVNPTYSFLCSIFPRISSRVAHEQWNSLVNTLVSSIIADQNQADALKDSELNDLARRLTADLRVLSLLFTASAPQKADVSEMLVPSLKRLLGVCRRHQKTKQDKRNEQKDAEKTEGTKVDEKKSEKDGSNNENYKDEGEKNEKHSGDDDSSRPPPSKRRRSEDVATSSETGEPSMCPAQSEEKKEETGESSKGRRIVQATKASGQLIRKIHSDWVDSLAKIIESVMSKVPK</sequence>
<dbReference type="EC" id="3.4.19.12" evidence="3"/>
<dbReference type="GO" id="GO:0004843">
    <property type="term" value="F:cysteine-type deubiquitinase activity"/>
    <property type="evidence" value="ECO:0007669"/>
    <property type="project" value="UniProtKB-EC"/>
</dbReference>
<evidence type="ECO:0000256" key="7">
    <source>
        <dbReference type="ARBA" id="ARBA00022807"/>
    </source>
</evidence>
<protein>
    <recommendedName>
        <fullName evidence="3">ubiquitinyl hydrolase 1</fullName>
        <ecNumber evidence="3">3.4.19.12</ecNumber>
    </recommendedName>
</protein>
<evidence type="ECO:0000256" key="1">
    <source>
        <dbReference type="ARBA" id="ARBA00000707"/>
    </source>
</evidence>
<feature type="compositionally biased region" description="Basic and acidic residues" evidence="8">
    <location>
        <begin position="2988"/>
        <end position="3000"/>
    </location>
</feature>
<feature type="compositionally biased region" description="Low complexity" evidence="8">
    <location>
        <begin position="291"/>
        <end position="306"/>
    </location>
</feature>
<dbReference type="Pfam" id="PF25010">
    <property type="entry name" value="ARM_UBP24_USP9X-Y"/>
    <property type="match status" value="2"/>
</dbReference>
<keyword evidence="7" id="KW-0788">Thiol protease</keyword>
<accession>A0A7D9HFH6</accession>
<gene>
    <name evidence="9" type="ORF">PACLA_8A073354</name>
</gene>
<dbReference type="PROSITE" id="PS00973">
    <property type="entry name" value="USP_2"/>
    <property type="match status" value="1"/>
</dbReference>
<dbReference type="InterPro" id="IPR001394">
    <property type="entry name" value="Peptidase_C19_UCH"/>
</dbReference>
<dbReference type="CDD" id="cd02659">
    <property type="entry name" value="peptidase_C19C"/>
    <property type="match status" value="1"/>
</dbReference>
<dbReference type="Proteomes" id="UP001152795">
    <property type="component" value="Unassembled WGS sequence"/>
</dbReference>
<reference evidence="9" key="1">
    <citation type="submission" date="2020-04" db="EMBL/GenBank/DDBJ databases">
        <authorList>
            <person name="Alioto T."/>
            <person name="Alioto T."/>
            <person name="Gomez Garrido J."/>
        </authorList>
    </citation>
    <scope>NUCLEOTIDE SEQUENCE</scope>
    <source>
        <strain evidence="9">A484AB</strain>
    </source>
</reference>
<dbReference type="InterPro" id="IPR028889">
    <property type="entry name" value="USP"/>
</dbReference>
<keyword evidence="6 9" id="KW-0378">Hydrolase</keyword>
<dbReference type="PROSITE" id="PS00972">
    <property type="entry name" value="USP_1"/>
    <property type="match status" value="1"/>
</dbReference>
<comment type="caution">
    <text evidence="9">The sequence shown here is derived from an EMBL/GenBank/DDBJ whole genome shotgun (WGS) entry which is preliminary data.</text>
</comment>
<dbReference type="InterPro" id="IPR056850">
    <property type="entry name" value="ARM_UBP34_24_USP9X_Y"/>
</dbReference>
<dbReference type="Gene3D" id="3.90.70.10">
    <property type="entry name" value="Cysteine proteinases"/>
    <property type="match status" value="1"/>
</dbReference>
<comment type="catalytic activity">
    <reaction evidence="1">
        <text>Thiol-dependent hydrolysis of ester, thioester, amide, peptide and isopeptide bonds formed by the C-terminal Gly of ubiquitin (a 76-residue protein attached to proteins as an intracellular targeting signal).</text>
        <dbReference type="EC" id="3.4.19.12"/>
    </reaction>
</comment>
<organism evidence="9 10">
    <name type="scientific">Paramuricea clavata</name>
    <name type="common">Red gorgonian</name>
    <name type="synonym">Violescent sea-whip</name>
    <dbReference type="NCBI Taxonomy" id="317549"/>
    <lineage>
        <taxon>Eukaryota</taxon>
        <taxon>Metazoa</taxon>
        <taxon>Cnidaria</taxon>
        <taxon>Anthozoa</taxon>
        <taxon>Octocorallia</taxon>
        <taxon>Malacalcyonacea</taxon>
        <taxon>Plexauridae</taxon>
        <taxon>Paramuricea</taxon>
    </lineage>
</organism>
<dbReference type="Pfam" id="PF00443">
    <property type="entry name" value="UCH"/>
    <property type="match status" value="1"/>
</dbReference>
<feature type="region of interest" description="Disordered" evidence="8">
    <location>
        <begin position="2903"/>
        <end position="3011"/>
    </location>
</feature>
<dbReference type="PROSITE" id="PS50235">
    <property type="entry name" value="USP_3"/>
    <property type="match status" value="1"/>
</dbReference>
<feature type="region of interest" description="Disordered" evidence="8">
    <location>
        <begin position="1034"/>
        <end position="1070"/>
    </location>
</feature>
<keyword evidence="10" id="KW-1185">Reference proteome</keyword>
<dbReference type="InterPro" id="IPR050164">
    <property type="entry name" value="Peptidase_C19"/>
</dbReference>
<feature type="compositionally biased region" description="Acidic residues" evidence="8">
    <location>
        <begin position="1046"/>
        <end position="1055"/>
    </location>
</feature>
<dbReference type="InterPro" id="IPR018200">
    <property type="entry name" value="USP_CS"/>
</dbReference>
<dbReference type="PANTHER" id="PTHR24006">
    <property type="entry name" value="UBIQUITIN CARBOXYL-TERMINAL HYDROLASE"/>
    <property type="match status" value="1"/>
</dbReference>
<feature type="compositionally biased region" description="Basic and acidic residues" evidence="8">
    <location>
        <begin position="2908"/>
        <end position="2959"/>
    </location>
</feature>